<dbReference type="PANTHER" id="PTHR38465:SF2">
    <property type="entry name" value="HTH-TYPE TRANSCRIPTIONAL REGULATOR MMPR5"/>
    <property type="match status" value="1"/>
</dbReference>
<dbReference type="EMBL" id="CAJB01000085">
    <property type="protein sequence ID" value="CCH77233.1"/>
    <property type="molecule type" value="Genomic_DNA"/>
</dbReference>
<dbReference type="OrthoDB" id="67158at2"/>
<dbReference type="SUPFAM" id="SSF46785">
    <property type="entry name" value="Winged helix' DNA-binding domain"/>
    <property type="match status" value="1"/>
</dbReference>
<keyword evidence="1" id="KW-0805">Transcription regulation</keyword>
<keyword evidence="3" id="KW-0804">Transcription</keyword>
<protein>
    <recommendedName>
        <fullName evidence="4">HTH marR-type domain-containing protein</fullName>
    </recommendedName>
</protein>
<comment type="caution">
    <text evidence="5">The sequence shown here is derived from an EMBL/GenBank/DDBJ whole genome shotgun (WGS) entry which is preliminary data.</text>
</comment>
<dbReference type="InterPro" id="IPR036388">
    <property type="entry name" value="WH-like_DNA-bd_sf"/>
</dbReference>
<dbReference type="PANTHER" id="PTHR38465">
    <property type="entry name" value="HTH-TYPE TRANSCRIPTIONAL REGULATOR MJ1563-RELATED"/>
    <property type="match status" value="1"/>
</dbReference>
<accession>A0A077LU47</accession>
<dbReference type="GO" id="GO:0003677">
    <property type="term" value="F:DNA binding"/>
    <property type="evidence" value="ECO:0007669"/>
    <property type="project" value="UniProtKB-KW"/>
</dbReference>
<dbReference type="Pfam" id="PF12802">
    <property type="entry name" value="MarR_2"/>
    <property type="match status" value="1"/>
</dbReference>
<gene>
    <name evidence="5" type="ORF">BN12_1750002</name>
</gene>
<dbReference type="InterPro" id="IPR000835">
    <property type="entry name" value="HTH_MarR-typ"/>
</dbReference>
<evidence type="ECO:0000256" key="3">
    <source>
        <dbReference type="ARBA" id="ARBA00023163"/>
    </source>
</evidence>
<feature type="domain" description="HTH marR-type" evidence="4">
    <location>
        <begin position="21"/>
        <end position="81"/>
    </location>
</feature>
<sequence length="155" mass="16899">MTHDEDVALFIERLGTTLTSLGMQRVPARVFAALMADEDGRMTSAELTGALRLSASSVSGAVRYLSEMRMIHREREPGTRRDVYVVAQDQWHYTLLGADQIYGRLKSAFAGGVAAVGGADSPAGARLETSVRFLDFITTEMKGIAERWEALETGS</sequence>
<evidence type="ECO:0000313" key="6">
    <source>
        <dbReference type="Proteomes" id="UP000035721"/>
    </source>
</evidence>
<evidence type="ECO:0000259" key="4">
    <source>
        <dbReference type="Pfam" id="PF12802"/>
    </source>
</evidence>
<proteinExistence type="predicted"/>
<evidence type="ECO:0000256" key="1">
    <source>
        <dbReference type="ARBA" id="ARBA00023015"/>
    </source>
</evidence>
<dbReference type="GO" id="GO:0003700">
    <property type="term" value="F:DNA-binding transcription factor activity"/>
    <property type="evidence" value="ECO:0007669"/>
    <property type="project" value="InterPro"/>
</dbReference>
<organism evidence="5 6">
    <name type="scientific">Nostocoides japonicum T1-X7</name>
    <dbReference type="NCBI Taxonomy" id="1194083"/>
    <lineage>
        <taxon>Bacteria</taxon>
        <taxon>Bacillati</taxon>
        <taxon>Actinomycetota</taxon>
        <taxon>Actinomycetes</taxon>
        <taxon>Micrococcales</taxon>
        <taxon>Intrasporangiaceae</taxon>
        <taxon>Nostocoides</taxon>
    </lineage>
</organism>
<keyword evidence="2" id="KW-0238">DNA-binding</keyword>
<dbReference type="RefSeq" id="WP_048554159.1">
    <property type="nucleotide sequence ID" value="NZ_HF570958.1"/>
</dbReference>
<reference evidence="5 6" key="1">
    <citation type="journal article" date="2013" name="ISME J.">
        <title>A metabolic model for members of the genus Tetrasphaera involved in enhanced biological phosphorus removal.</title>
        <authorList>
            <person name="Kristiansen R."/>
            <person name="Nguyen H.T.T."/>
            <person name="Saunders A.M."/>
            <person name="Nielsen J.L."/>
            <person name="Wimmer R."/>
            <person name="Le V.Q."/>
            <person name="McIlroy S.J."/>
            <person name="Petrovski S."/>
            <person name="Seviour R.J."/>
            <person name="Calteau A."/>
            <person name="Nielsen K.L."/>
            <person name="Nielsen P.H."/>
        </authorList>
    </citation>
    <scope>NUCLEOTIDE SEQUENCE [LARGE SCALE GENOMIC DNA]</scope>
    <source>
        <strain evidence="5 6">T1-X7</strain>
    </source>
</reference>
<dbReference type="InterPro" id="IPR052362">
    <property type="entry name" value="HTH-GbsR_regulator"/>
</dbReference>
<dbReference type="AlphaFoldDB" id="A0A077LU47"/>
<dbReference type="STRING" id="1194083.BN12_1750002"/>
<keyword evidence="6" id="KW-1185">Reference proteome</keyword>
<name>A0A077LU47_9MICO</name>
<dbReference type="Proteomes" id="UP000035721">
    <property type="component" value="Unassembled WGS sequence"/>
</dbReference>
<dbReference type="Gene3D" id="1.10.10.10">
    <property type="entry name" value="Winged helix-like DNA-binding domain superfamily/Winged helix DNA-binding domain"/>
    <property type="match status" value="1"/>
</dbReference>
<evidence type="ECO:0000256" key="2">
    <source>
        <dbReference type="ARBA" id="ARBA00023125"/>
    </source>
</evidence>
<dbReference type="InterPro" id="IPR036390">
    <property type="entry name" value="WH_DNA-bd_sf"/>
</dbReference>
<evidence type="ECO:0000313" key="5">
    <source>
        <dbReference type="EMBL" id="CCH77233.1"/>
    </source>
</evidence>